<dbReference type="RefSeq" id="WP_184224839.1">
    <property type="nucleotide sequence ID" value="NZ_JACIIU010000052.1"/>
</dbReference>
<dbReference type="Proteomes" id="UP000555393">
    <property type="component" value="Unassembled WGS sequence"/>
</dbReference>
<evidence type="ECO:0000313" key="1">
    <source>
        <dbReference type="EMBL" id="MBB6262631.1"/>
    </source>
</evidence>
<gene>
    <name evidence="1" type="ORF">FHS77_003213</name>
</gene>
<organism evidence="1 2">
    <name type="scientific">Paenochrobactrum gallinarii</name>
    <dbReference type="NCBI Taxonomy" id="643673"/>
    <lineage>
        <taxon>Bacteria</taxon>
        <taxon>Pseudomonadati</taxon>
        <taxon>Pseudomonadota</taxon>
        <taxon>Alphaproteobacteria</taxon>
        <taxon>Hyphomicrobiales</taxon>
        <taxon>Brucellaceae</taxon>
        <taxon>Paenochrobactrum</taxon>
    </lineage>
</organism>
<dbReference type="AlphaFoldDB" id="A0A841M8T0"/>
<dbReference type="EMBL" id="JACIIU010000052">
    <property type="protein sequence ID" value="MBB6262631.1"/>
    <property type="molecule type" value="Genomic_DNA"/>
</dbReference>
<evidence type="ECO:0000313" key="2">
    <source>
        <dbReference type="Proteomes" id="UP000555393"/>
    </source>
</evidence>
<reference evidence="1 2" key="1">
    <citation type="submission" date="2020-08" db="EMBL/GenBank/DDBJ databases">
        <title>Genomic Encyclopedia of Type Strains, Phase IV (KMG-IV): sequencing the most valuable type-strain genomes for metagenomic binning, comparative biology and taxonomic classification.</title>
        <authorList>
            <person name="Goeker M."/>
        </authorList>
    </citation>
    <scope>NUCLEOTIDE SEQUENCE [LARGE SCALE GENOMIC DNA]</scope>
    <source>
        <strain evidence="1 2">DSM 22336</strain>
    </source>
</reference>
<sequence length="62" mass="7121">MGQVWHCIPEWLVKDDLAKGLVKAMRLIATTTKQRRWLDYTKITTSDLLNATSVDWMLSAIS</sequence>
<keyword evidence="2" id="KW-1185">Reference proteome</keyword>
<name>A0A841M8T0_9HYPH</name>
<accession>A0A841M8T0</accession>
<comment type="caution">
    <text evidence="1">The sequence shown here is derived from an EMBL/GenBank/DDBJ whole genome shotgun (WGS) entry which is preliminary data.</text>
</comment>
<protein>
    <submittedName>
        <fullName evidence="1">Uncharacterized protein</fullName>
    </submittedName>
</protein>
<proteinExistence type="predicted"/>